<keyword evidence="2" id="KW-0479">Metal-binding</keyword>
<gene>
    <name evidence="6" type="ORF">AV903_24285</name>
</gene>
<reference evidence="6 7" key="1">
    <citation type="submission" date="2016-01" db="EMBL/GenBank/DDBJ databases">
        <authorList>
            <person name="Oliw E.H."/>
        </authorList>
    </citation>
    <scope>NUCLEOTIDE SEQUENCE [LARGE SCALE GENOMIC DNA]</scope>
    <source>
        <strain evidence="6 7">MDcuke</strain>
    </source>
</reference>
<organism evidence="6 7">
    <name type="scientific">Erwinia tracheiphila</name>
    <dbReference type="NCBI Taxonomy" id="65700"/>
    <lineage>
        <taxon>Bacteria</taxon>
        <taxon>Pseudomonadati</taxon>
        <taxon>Pseudomonadota</taxon>
        <taxon>Gammaproteobacteria</taxon>
        <taxon>Enterobacterales</taxon>
        <taxon>Erwiniaceae</taxon>
        <taxon>Erwinia</taxon>
    </lineage>
</organism>
<dbReference type="InterPro" id="IPR036866">
    <property type="entry name" value="RibonucZ/Hydroxyglut_hydro"/>
</dbReference>
<dbReference type="InterPro" id="IPR001279">
    <property type="entry name" value="Metallo-B-lactamas"/>
</dbReference>
<evidence type="ECO:0000256" key="1">
    <source>
        <dbReference type="ARBA" id="ARBA00007749"/>
    </source>
</evidence>
<evidence type="ECO:0000256" key="3">
    <source>
        <dbReference type="ARBA" id="ARBA00022801"/>
    </source>
</evidence>
<dbReference type="Gene3D" id="3.60.15.10">
    <property type="entry name" value="Ribonuclease Z/Hydroxyacylglutathione hydrolase-like"/>
    <property type="match status" value="1"/>
</dbReference>
<feature type="domain" description="Metallo-beta-lactamase" evidence="5">
    <location>
        <begin position="9"/>
        <end position="80"/>
    </location>
</feature>
<evidence type="ECO:0000313" key="6">
    <source>
        <dbReference type="EMBL" id="AXF78414.1"/>
    </source>
</evidence>
<evidence type="ECO:0000256" key="2">
    <source>
        <dbReference type="ARBA" id="ARBA00022723"/>
    </source>
</evidence>
<sequence>MTPQSTLELSVHSWRVQSPQSRFLIDTATGNDKPRPFSPMFDRLNSPWMENFLATGLRPEDIDYVLHTHLHIDHVGWNIRREGTQWVHTFPNARWVIAQEEMLAGQVGILFALPSPDNRGDSITAIYRRLSSAND</sequence>
<proteinExistence type="inferred from homology"/>
<evidence type="ECO:0000313" key="7">
    <source>
        <dbReference type="Proteomes" id="UP000264980"/>
    </source>
</evidence>
<dbReference type="PANTHER" id="PTHR42978">
    <property type="entry name" value="QUORUM-QUENCHING LACTONASE YTNP-RELATED-RELATED"/>
    <property type="match status" value="1"/>
</dbReference>
<dbReference type="RefSeq" id="WP_016190409.1">
    <property type="nucleotide sequence ID" value="NZ_CP013970.1"/>
</dbReference>
<evidence type="ECO:0000256" key="4">
    <source>
        <dbReference type="ARBA" id="ARBA00022833"/>
    </source>
</evidence>
<name>A0A345CY97_9GAMM</name>
<dbReference type="InterPro" id="IPR051013">
    <property type="entry name" value="MBL_superfamily_lactonases"/>
</dbReference>
<dbReference type="GO" id="GO:0046872">
    <property type="term" value="F:metal ion binding"/>
    <property type="evidence" value="ECO:0007669"/>
    <property type="project" value="UniProtKB-KW"/>
</dbReference>
<dbReference type="GO" id="GO:0016787">
    <property type="term" value="F:hydrolase activity"/>
    <property type="evidence" value="ECO:0007669"/>
    <property type="project" value="UniProtKB-KW"/>
</dbReference>
<keyword evidence="4" id="KW-0862">Zinc</keyword>
<protein>
    <submittedName>
        <fullName evidence="6">MBL fold metallo-hydrolase</fullName>
    </submittedName>
</protein>
<evidence type="ECO:0000259" key="5">
    <source>
        <dbReference type="Pfam" id="PF00753"/>
    </source>
</evidence>
<dbReference type="AlphaFoldDB" id="A0A345CY97"/>
<dbReference type="Pfam" id="PF00753">
    <property type="entry name" value="Lactamase_B"/>
    <property type="match status" value="1"/>
</dbReference>
<dbReference type="PANTHER" id="PTHR42978:SF6">
    <property type="entry name" value="QUORUM-QUENCHING LACTONASE YTNP-RELATED"/>
    <property type="match status" value="1"/>
</dbReference>
<dbReference type="Proteomes" id="UP000264980">
    <property type="component" value="Chromosome"/>
</dbReference>
<dbReference type="SUPFAM" id="SSF56281">
    <property type="entry name" value="Metallo-hydrolase/oxidoreductase"/>
    <property type="match status" value="1"/>
</dbReference>
<dbReference type="EMBL" id="CP013970">
    <property type="protein sequence ID" value="AXF78414.1"/>
    <property type="molecule type" value="Genomic_DNA"/>
</dbReference>
<keyword evidence="3 6" id="KW-0378">Hydrolase</keyword>
<accession>A0A345CY97</accession>
<comment type="similarity">
    <text evidence="1">Belongs to the metallo-beta-lactamase superfamily.</text>
</comment>